<dbReference type="EMBL" id="DAESCB010000005">
    <property type="protein sequence ID" value="HBH7041899.1"/>
    <property type="molecule type" value="Genomic_DNA"/>
</dbReference>
<dbReference type="AlphaFoldDB" id="A0A243TCW5"/>
<gene>
    <name evidence="1" type="ORF">I9Y29_000049</name>
    <name evidence="2" type="ORF">KV121_001950</name>
</gene>
<dbReference type="Pfam" id="PF09684">
    <property type="entry name" value="Tail_P2_I"/>
    <property type="match status" value="1"/>
</dbReference>
<organism evidence="1">
    <name type="scientific">Citrobacter freundii</name>
    <dbReference type="NCBI Taxonomy" id="546"/>
    <lineage>
        <taxon>Bacteria</taxon>
        <taxon>Pseudomonadati</taxon>
        <taxon>Pseudomonadota</taxon>
        <taxon>Gammaproteobacteria</taxon>
        <taxon>Enterobacterales</taxon>
        <taxon>Enterobacteriaceae</taxon>
        <taxon>Citrobacter</taxon>
        <taxon>Citrobacter freundii complex</taxon>
    </lineage>
</organism>
<protein>
    <submittedName>
        <fullName evidence="1">Phage tail protein I</fullName>
    </submittedName>
</protein>
<dbReference type="RefSeq" id="WP_016150406.1">
    <property type="nucleotide sequence ID" value="NZ_BPFK01000013.1"/>
</dbReference>
<reference evidence="1" key="2">
    <citation type="submission" date="2020-09" db="EMBL/GenBank/DDBJ databases">
        <authorList>
            <consortium name="NCBI Pathogen Detection Project"/>
        </authorList>
    </citation>
    <scope>NUCLEOTIDE SEQUENCE</scope>
    <source>
        <strain evidence="2">91871</strain>
        <strain evidence="1">O50</strain>
    </source>
</reference>
<dbReference type="NCBIfam" id="TIGR01634">
    <property type="entry name" value="tail_P2_I"/>
    <property type="match status" value="1"/>
</dbReference>
<dbReference type="InterPro" id="IPR006521">
    <property type="entry name" value="Tail_protein_I"/>
</dbReference>
<dbReference type="Proteomes" id="UP000885148">
    <property type="component" value="Unassembled WGS sequence"/>
</dbReference>
<evidence type="ECO:0000313" key="1">
    <source>
        <dbReference type="EMBL" id="HAT3895675.1"/>
    </source>
</evidence>
<name>A0A243TCW5_CITFR</name>
<proteinExistence type="predicted"/>
<accession>A0A243TCW5</accession>
<evidence type="ECO:0000313" key="2">
    <source>
        <dbReference type="EMBL" id="HBH7041899.1"/>
    </source>
</evidence>
<comment type="caution">
    <text evidence="1">The sequence shown here is derived from an EMBL/GenBank/DDBJ whole genome shotgun (WGS) entry which is preliminary data.</text>
</comment>
<sequence length="187" mass="20993">MTAKFRSLLPPGAFHEERAQEQASAEQIATLDTNMVRKSKNPDTCPAHLLPWLAWEHAVDFWDDGWTEAQKRQVIKDAAYVHQHRGTAGAVRRSLGSVNLPTTVVEWWEDTPRAEPYTFRIEVQSSEGVSDALYHQIRQLTERAKNLRSYLSKIDVMANVGMDGAFYISGATTAHIDVDIFAGESHG</sequence>
<dbReference type="EMBL" id="DACSXJ010000001">
    <property type="protein sequence ID" value="HAT3895675.1"/>
    <property type="molecule type" value="Genomic_DNA"/>
</dbReference>
<dbReference type="Proteomes" id="UP000855471">
    <property type="component" value="Unassembled WGS sequence"/>
</dbReference>
<reference evidence="1" key="1">
    <citation type="journal article" date="2018" name="Genome Biol.">
        <title>SKESA: strategic k-mer extension for scrupulous assemblies.</title>
        <authorList>
            <person name="Souvorov A."/>
            <person name="Agarwala R."/>
            <person name="Lipman D.J."/>
        </authorList>
    </citation>
    <scope>NUCLEOTIDE SEQUENCE</scope>
    <source>
        <strain evidence="2">91871</strain>
        <strain evidence="1">O50</strain>
    </source>
</reference>